<name>A0A8K0KR71_LADFU</name>
<sequence>MGCGLDGLDWQIMQNMKSTTGNDNFIELNGNKYERCDKFKYLGVSVTKDNEMKEEIKARIAVGNRAYQALLKVMKSHNLSRNLKSNVYQTLIRPVVMYASETWTMATAEEEPLKRWKRKVLRKIFRATKEDGQRRIWRNRELEELYQHPNIVSEIRSNRLRWLGHIERMPEDRMVNTLGHPGGRRLGGRPCRRWMDDIEDDLQKMKIKRWRMHASDRDVWANIIPGPDVGRAERTSPNSGSFWETLEDLELPRASFRP</sequence>
<dbReference type="OrthoDB" id="6626863at2759"/>
<protein>
    <recommendedName>
        <fullName evidence="3">Endonuclease-reverse transcriptase</fullName>
    </recommendedName>
</protein>
<evidence type="ECO:0000313" key="2">
    <source>
        <dbReference type="Proteomes" id="UP000792457"/>
    </source>
</evidence>
<keyword evidence="2" id="KW-1185">Reference proteome</keyword>
<proteinExistence type="predicted"/>
<evidence type="ECO:0008006" key="3">
    <source>
        <dbReference type="Google" id="ProtNLM"/>
    </source>
</evidence>
<accession>A0A8K0KR71</accession>
<comment type="caution">
    <text evidence="1">The sequence shown here is derived from an EMBL/GenBank/DDBJ whole genome shotgun (WGS) entry which is preliminary data.</text>
</comment>
<dbReference type="PANTHER" id="PTHR47027:SF20">
    <property type="entry name" value="REVERSE TRANSCRIPTASE-LIKE PROTEIN WITH RNA-DIRECTED DNA POLYMERASE DOMAIN"/>
    <property type="match status" value="1"/>
</dbReference>
<gene>
    <name evidence="1" type="ORF">J437_LFUL015262</name>
</gene>
<reference evidence="1" key="2">
    <citation type="submission" date="2017-10" db="EMBL/GenBank/DDBJ databases">
        <title>Ladona fulva Genome sequencing and assembly.</title>
        <authorList>
            <person name="Murali S."/>
            <person name="Richards S."/>
            <person name="Bandaranaike D."/>
            <person name="Bellair M."/>
            <person name="Blankenburg K."/>
            <person name="Chao H."/>
            <person name="Dinh H."/>
            <person name="Doddapaneni H."/>
            <person name="Dugan-Rocha S."/>
            <person name="Elkadiri S."/>
            <person name="Gnanaolivu R."/>
            <person name="Hernandez B."/>
            <person name="Skinner E."/>
            <person name="Javaid M."/>
            <person name="Lee S."/>
            <person name="Li M."/>
            <person name="Ming W."/>
            <person name="Munidasa M."/>
            <person name="Muniz J."/>
            <person name="Nguyen L."/>
            <person name="Hughes D."/>
            <person name="Osuji N."/>
            <person name="Pu L.-L."/>
            <person name="Puazo M."/>
            <person name="Qu C."/>
            <person name="Quiroz J."/>
            <person name="Raj R."/>
            <person name="Weissenberger G."/>
            <person name="Xin Y."/>
            <person name="Zou X."/>
            <person name="Han Y."/>
            <person name="Worley K."/>
            <person name="Muzny D."/>
            <person name="Gibbs R."/>
        </authorList>
    </citation>
    <scope>NUCLEOTIDE SEQUENCE</scope>
    <source>
        <strain evidence="1">Sampled in the wild</strain>
    </source>
</reference>
<reference evidence="1" key="1">
    <citation type="submission" date="2013-04" db="EMBL/GenBank/DDBJ databases">
        <authorList>
            <person name="Qu J."/>
            <person name="Murali S.C."/>
            <person name="Bandaranaike D."/>
            <person name="Bellair M."/>
            <person name="Blankenburg K."/>
            <person name="Chao H."/>
            <person name="Dinh H."/>
            <person name="Doddapaneni H."/>
            <person name="Downs B."/>
            <person name="Dugan-Rocha S."/>
            <person name="Elkadiri S."/>
            <person name="Gnanaolivu R.D."/>
            <person name="Hernandez B."/>
            <person name="Javaid M."/>
            <person name="Jayaseelan J.C."/>
            <person name="Lee S."/>
            <person name="Li M."/>
            <person name="Ming W."/>
            <person name="Munidasa M."/>
            <person name="Muniz J."/>
            <person name="Nguyen L."/>
            <person name="Ongeri F."/>
            <person name="Osuji N."/>
            <person name="Pu L.-L."/>
            <person name="Puazo M."/>
            <person name="Qu C."/>
            <person name="Quiroz J."/>
            <person name="Raj R."/>
            <person name="Weissenberger G."/>
            <person name="Xin Y."/>
            <person name="Zou X."/>
            <person name="Han Y."/>
            <person name="Richards S."/>
            <person name="Worley K."/>
            <person name="Muzny D."/>
            <person name="Gibbs R."/>
        </authorList>
    </citation>
    <scope>NUCLEOTIDE SEQUENCE</scope>
    <source>
        <strain evidence="1">Sampled in the wild</strain>
    </source>
</reference>
<dbReference type="EMBL" id="KZ309325">
    <property type="protein sequence ID" value="KAG8238290.1"/>
    <property type="molecule type" value="Genomic_DNA"/>
</dbReference>
<dbReference type="Proteomes" id="UP000792457">
    <property type="component" value="Unassembled WGS sequence"/>
</dbReference>
<evidence type="ECO:0000313" key="1">
    <source>
        <dbReference type="EMBL" id="KAG8238290.1"/>
    </source>
</evidence>
<dbReference type="PANTHER" id="PTHR47027">
    <property type="entry name" value="REVERSE TRANSCRIPTASE DOMAIN-CONTAINING PROTEIN"/>
    <property type="match status" value="1"/>
</dbReference>
<dbReference type="AlphaFoldDB" id="A0A8K0KR71"/>
<organism evidence="1 2">
    <name type="scientific">Ladona fulva</name>
    <name type="common">Scarce chaser dragonfly</name>
    <name type="synonym">Libellula fulva</name>
    <dbReference type="NCBI Taxonomy" id="123851"/>
    <lineage>
        <taxon>Eukaryota</taxon>
        <taxon>Metazoa</taxon>
        <taxon>Ecdysozoa</taxon>
        <taxon>Arthropoda</taxon>
        <taxon>Hexapoda</taxon>
        <taxon>Insecta</taxon>
        <taxon>Pterygota</taxon>
        <taxon>Palaeoptera</taxon>
        <taxon>Odonata</taxon>
        <taxon>Epiprocta</taxon>
        <taxon>Anisoptera</taxon>
        <taxon>Libelluloidea</taxon>
        <taxon>Libellulidae</taxon>
        <taxon>Ladona</taxon>
    </lineage>
</organism>